<dbReference type="Proteomes" id="UP000008793">
    <property type="component" value="Chromosome"/>
</dbReference>
<dbReference type="HOGENOM" id="CLU_3216004_0_0_6"/>
<gene>
    <name evidence="1" type="ordered locus">EbC_30350</name>
</gene>
<evidence type="ECO:0000313" key="2">
    <source>
        <dbReference type="Proteomes" id="UP000008793"/>
    </source>
</evidence>
<dbReference type="EMBL" id="FP236843">
    <property type="protein sequence ID" value="CAX60566.1"/>
    <property type="molecule type" value="Genomic_DNA"/>
</dbReference>
<keyword evidence="2" id="KW-1185">Reference proteome</keyword>
<evidence type="ECO:0000313" key="1">
    <source>
        <dbReference type="EMBL" id="CAX60566.1"/>
    </source>
</evidence>
<sequence>MGNLYMHQKFSLCVSREKMKKTFTIRRKARDNQHSKVVWFLPGA</sequence>
<proteinExistence type="predicted"/>
<organism evidence="2">
    <name type="scientific">Erwinia billingiae (strain Eb661)</name>
    <dbReference type="NCBI Taxonomy" id="634500"/>
    <lineage>
        <taxon>Bacteria</taxon>
        <taxon>Pseudomonadati</taxon>
        <taxon>Pseudomonadota</taxon>
        <taxon>Gammaproteobacteria</taxon>
        <taxon>Enterobacterales</taxon>
        <taxon>Erwiniaceae</taxon>
        <taxon>Erwinia</taxon>
    </lineage>
</organism>
<dbReference type="AlphaFoldDB" id="D8MUQ9"/>
<protein>
    <submittedName>
        <fullName evidence="1">Uncharacterized protein</fullName>
    </submittedName>
</protein>
<accession>D8MUQ9</accession>
<dbReference type="KEGG" id="ebi:EbC_30350"/>
<name>D8MUQ9_ERWBE</name>
<reference evidence="1 2" key="1">
    <citation type="journal article" date="2010" name="BMC Genomics">
        <title>Genome comparison of the epiphytic bacteria Erwinia billingiae and E. tasmaniensis with the pear pathogen E. pyrifoliae.</title>
        <authorList>
            <person name="Kube M."/>
            <person name="Migdoll A.M."/>
            <person name="Gehring I."/>
            <person name="Heitmann K."/>
            <person name="Mayer Y."/>
            <person name="Kuhl H."/>
            <person name="Knaust F."/>
            <person name="Geider K."/>
            <person name="Reinhardt R."/>
        </authorList>
    </citation>
    <scope>NUCLEOTIDE SEQUENCE [LARGE SCALE GENOMIC DNA]</scope>
    <source>
        <strain evidence="1 2">Eb661</strain>
    </source>
</reference>